<sequence length="194" mass="21648">MVSLASRCRSLENLHLTVDASQSTTMPRARDGTETLWPTQTALWKLHLGYTQVSEVARVPHILADVFPILSEIDLHLEDGFDLGPGFDIELAMDSTLVVVWDEQSATQNLVENHGHNFDSDVEEEEDEGESEEDPDDEGELEEVDSDDEGELEEVDSDDEGQEEEVYSDDGGEQEEVDSDDEGESEEDSDEDVK</sequence>
<gene>
    <name evidence="2" type="ORF">CY34DRAFT_164784</name>
</gene>
<dbReference type="InParanoid" id="A0A0D0B6I3"/>
<reference evidence="2 3" key="1">
    <citation type="submission" date="2014-04" db="EMBL/GenBank/DDBJ databases">
        <authorList>
            <consortium name="DOE Joint Genome Institute"/>
            <person name="Kuo A."/>
            <person name="Ruytinx J."/>
            <person name="Rineau F."/>
            <person name="Colpaert J."/>
            <person name="Kohler A."/>
            <person name="Nagy L.G."/>
            <person name="Floudas D."/>
            <person name="Copeland A."/>
            <person name="Barry K.W."/>
            <person name="Cichocki N."/>
            <person name="Veneault-Fourrey C."/>
            <person name="LaButti K."/>
            <person name="Lindquist E.A."/>
            <person name="Lipzen A."/>
            <person name="Lundell T."/>
            <person name="Morin E."/>
            <person name="Murat C."/>
            <person name="Sun H."/>
            <person name="Tunlid A."/>
            <person name="Henrissat B."/>
            <person name="Grigoriev I.V."/>
            <person name="Hibbett D.S."/>
            <person name="Martin F."/>
            <person name="Nordberg H.P."/>
            <person name="Cantor M.N."/>
            <person name="Hua S.X."/>
        </authorList>
    </citation>
    <scope>NUCLEOTIDE SEQUENCE [LARGE SCALE GENOMIC DNA]</scope>
    <source>
        <strain evidence="2 3">UH-Slu-Lm8-n1</strain>
    </source>
</reference>
<organism evidence="2 3">
    <name type="scientific">Suillus luteus UH-Slu-Lm8-n1</name>
    <dbReference type="NCBI Taxonomy" id="930992"/>
    <lineage>
        <taxon>Eukaryota</taxon>
        <taxon>Fungi</taxon>
        <taxon>Dikarya</taxon>
        <taxon>Basidiomycota</taxon>
        <taxon>Agaricomycotina</taxon>
        <taxon>Agaricomycetes</taxon>
        <taxon>Agaricomycetidae</taxon>
        <taxon>Boletales</taxon>
        <taxon>Suillineae</taxon>
        <taxon>Suillaceae</taxon>
        <taxon>Suillus</taxon>
    </lineage>
</organism>
<accession>A0A0D0B6I3</accession>
<proteinExistence type="predicted"/>
<dbReference type="HOGENOM" id="CLU_1448624_0_0_1"/>
<evidence type="ECO:0000313" key="2">
    <source>
        <dbReference type="EMBL" id="KIK42082.1"/>
    </source>
</evidence>
<keyword evidence="3" id="KW-1185">Reference proteome</keyword>
<feature type="compositionally biased region" description="Acidic residues" evidence="1">
    <location>
        <begin position="120"/>
        <end position="194"/>
    </location>
</feature>
<evidence type="ECO:0000313" key="3">
    <source>
        <dbReference type="Proteomes" id="UP000054485"/>
    </source>
</evidence>
<reference evidence="3" key="2">
    <citation type="submission" date="2015-01" db="EMBL/GenBank/DDBJ databases">
        <title>Evolutionary Origins and Diversification of the Mycorrhizal Mutualists.</title>
        <authorList>
            <consortium name="DOE Joint Genome Institute"/>
            <consortium name="Mycorrhizal Genomics Consortium"/>
            <person name="Kohler A."/>
            <person name="Kuo A."/>
            <person name="Nagy L.G."/>
            <person name="Floudas D."/>
            <person name="Copeland A."/>
            <person name="Barry K.W."/>
            <person name="Cichocki N."/>
            <person name="Veneault-Fourrey C."/>
            <person name="LaButti K."/>
            <person name="Lindquist E.A."/>
            <person name="Lipzen A."/>
            <person name="Lundell T."/>
            <person name="Morin E."/>
            <person name="Murat C."/>
            <person name="Riley R."/>
            <person name="Ohm R."/>
            <person name="Sun H."/>
            <person name="Tunlid A."/>
            <person name="Henrissat B."/>
            <person name="Grigoriev I.V."/>
            <person name="Hibbett D.S."/>
            <person name="Martin F."/>
        </authorList>
    </citation>
    <scope>NUCLEOTIDE SEQUENCE [LARGE SCALE GENOMIC DNA]</scope>
    <source>
        <strain evidence="3">UH-Slu-Lm8-n1</strain>
    </source>
</reference>
<evidence type="ECO:0000256" key="1">
    <source>
        <dbReference type="SAM" id="MobiDB-lite"/>
    </source>
</evidence>
<dbReference type="EMBL" id="KN835249">
    <property type="protein sequence ID" value="KIK42082.1"/>
    <property type="molecule type" value="Genomic_DNA"/>
</dbReference>
<feature type="region of interest" description="Disordered" evidence="1">
    <location>
        <begin position="111"/>
        <end position="194"/>
    </location>
</feature>
<dbReference type="AlphaFoldDB" id="A0A0D0B6I3"/>
<dbReference type="Proteomes" id="UP000054485">
    <property type="component" value="Unassembled WGS sequence"/>
</dbReference>
<name>A0A0D0B6I3_9AGAM</name>
<protein>
    <submittedName>
        <fullName evidence="2">Uncharacterized protein</fullName>
    </submittedName>
</protein>